<dbReference type="GO" id="GO:0016810">
    <property type="term" value="F:hydrolase activity, acting on carbon-nitrogen (but not peptide) bonds"/>
    <property type="evidence" value="ECO:0007669"/>
    <property type="project" value="InterPro"/>
</dbReference>
<sequence length="542" mass="61849">MKLYVNGTIYIEREQFATTMLVDNEYIRAVGGRELYNKYKDKAEVIDLKGATVIPGLNDSHLHFLMAAEYLEMLKLTDVTSMQELIERSKNYIKEKQYTEEDFLYTEGWNQNYFTDIQKIPDRTDLDKISTTIPVAMVRVDRHIMSLNSKAIEQLNITKFSFPKNGGEVKKDENGEPTGVLTEGAIDLVRPFLPEPSREKKKQLLKQAMKLANSFGLTSMHVNDAKDNKIEETLSLYKELEAEKKLSLRFYHQIWFNDDAYMQPFFDKGYKLGQGSLYNKIGPVKLFSDGTLGARTAALRKAYSDDPGNYGVETKTQEQLNHEVQVAVENDFQVIIHGIGDKGVERILDAFDYALAGKPNDLRLGINHIQITDKDLLERVIDKGYLTYVQPIFLNDDIPIIYDRVGEIRAQNSYAFETLRKAGVHQSLSTDAPIVTFDPWANLYCAITRKRLDEKSANGFLPEESMDIYSAVDAYTYESAYASFEENVKGRIKSGYLADFVLLDRNIFTCEPSELKEVQVLSTVVGGKEVFRKEINNEINCK</sequence>
<name>A0A1I3WB74_9LACT</name>
<organism evidence="2 3">
    <name type="scientific">Marinilactibacillus piezotolerans</name>
    <dbReference type="NCBI Taxonomy" id="258723"/>
    <lineage>
        <taxon>Bacteria</taxon>
        <taxon>Bacillati</taxon>
        <taxon>Bacillota</taxon>
        <taxon>Bacilli</taxon>
        <taxon>Lactobacillales</taxon>
        <taxon>Carnobacteriaceae</taxon>
        <taxon>Marinilactibacillus</taxon>
    </lineage>
</organism>
<reference evidence="3" key="1">
    <citation type="submission" date="2016-10" db="EMBL/GenBank/DDBJ databases">
        <authorList>
            <person name="Varghese N."/>
            <person name="Submissions S."/>
        </authorList>
    </citation>
    <scope>NUCLEOTIDE SEQUENCE [LARGE SCALE GENOMIC DNA]</scope>
    <source>
        <strain evidence="3">DSM 16108</strain>
    </source>
</reference>
<evidence type="ECO:0000313" key="3">
    <source>
        <dbReference type="Proteomes" id="UP000199589"/>
    </source>
</evidence>
<dbReference type="SUPFAM" id="SSF51556">
    <property type="entry name" value="Metallo-dependent hydrolases"/>
    <property type="match status" value="1"/>
</dbReference>
<gene>
    <name evidence="2" type="ORF">SAMN04488569_100753</name>
</gene>
<dbReference type="InterPro" id="IPR011059">
    <property type="entry name" value="Metal-dep_hydrolase_composite"/>
</dbReference>
<dbReference type="Pfam" id="PF07969">
    <property type="entry name" value="Amidohydro_3"/>
    <property type="match status" value="1"/>
</dbReference>
<feature type="domain" description="Amidohydrolase 3" evidence="1">
    <location>
        <begin position="44"/>
        <end position="531"/>
    </location>
</feature>
<accession>A0A1I3WB74</accession>
<dbReference type="SUPFAM" id="SSF51338">
    <property type="entry name" value="Composite domain of metallo-dependent hydrolases"/>
    <property type="match status" value="1"/>
</dbReference>
<dbReference type="Gene3D" id="2.30.40.10">
    <property type="entry name" value="Urease, subunit C, domain 1"/>
    <property type="match status" value="1"/>
</dbReference>
<dbReference type="PANTHER" id="PTHR22642:SF2">
    <property type="entry name" value="PROTEIN LONG AFTER FAR-RED 3"/>
    <property type="match status" value="1"/>
</dbReference>
<dbReference type="EMBL" id="FOSJ01000007">
    <property type="protein sequence ID" value="SFK04650.1"/>
    <property type="molecule type" value="Genomic_DNA"/>
</dbReference>
<dbReference type="PANTHER" id="PTHR22642">
    <property type="entry name" value="IMIDAZOLONEPROPIONASE"/>
    <property type="match status" value="1"/>
</dbReference>
<evidence type="ECO:0000313" key="2">
    <source>
        <dbReference type="EMBL" id="SFK04650.1"/>
    </source>
</evidence>
<dbReference type="AlphaFoldDB" id="A0A1I3WB74"/>
<protein>
    <recommendedName>
        <fullName evidence="1">Amidohydrolase 3 domain-containing protein</fullName>
    </recommendedName>
</protein>
<proteinExistence type="predicted"/>
<dbReference type="Proteomes" id="UP000199589">
    <property type="component" value="Unassembled WGS sequence"/>
</dbReference>
<dbReference type="OrthoDB" id="9767366at2"/>
<dbReference type="Gene3D" id="3.10.310.70">
    <property type="match status" value="1"/>
</dbReference>
<keyword evidence="3" id="KW-1185">Reference proteome</keyword>
<dbReference type="InterPro" id="IPR033932">
    <property type="entry name" value="YtcJ-like"/>
</dbReference>
<evidence type="ECO:0000259" key="1">
    <source>
        <dbReference type="Pfam" id="PF07969"/>
    </source>
</evidence>
<dbReference type="Gene3D" id="3.20.20.140">
    <property type="entry name" value="Metal-dependent hydrolases"/>
    <property type="match status" value="1"/>
</dbReference>
<dbReference type="RefSeq" id="WP_072694096.1">
    <property type="nucleotide sequence ID" value="NZ_FOSJ01000007.1"/>
</dbReference>
<dbReference type="InterPro" id="IPR013108">
    <property type="entry name" value="Amidohydro_3"/>
</dbReference>
<dbReference type="InterPro" id="IPR032466">
    <property type="entry name" value="Metal_Hydrolase"/>
</dbReference>
<dbReference type="CDD" id="cd01300">
    <property type="entry name" value="YtcJ_like"/>
    <property type="match status" value="1"/>
</dbReference>